<evidence type="ECO:0000256" key="1">
    <source>
        <dbReference type="ARBA" id="ARBA00004771"/>
    </source>
</evidence>
<evidence type="ECO:0000256" key="2">
    <source>
        <dbReference type="ARBA" id="ARBA00005189"/>
    </source>
</evidence>
<dbReference type="Proteomes" id="UP001152759">
    <property type="component" value="Chromosome 3"/>
</dbReference>
<dbReference type="PANTHER" id="PTHR31650">
    <property type="entry name" value="O-ACYLTRANSFERASE (WSD1-LIKE) FAMILY PROTEIN"/>
    <property type="match status" value="1"/>
</dbReference>
<dbReference type="Pfam" id="PF03007">
    <property type="entry name" value="WS_DGAT_cat"/>
    <property type="match status" value="1"/>
</dbReference>
<feature type="transmembrane region" description="Helical" evidence="9">
    <location>
        <begin position="36"/>
        <end position="53"/>
    </location>
</feature>
<feature type="compositionally biased region" description="Low complexity" evidence="8">
    <location>
        <begin position="623"/>
        <end position="639"/>
    </location>
</feature>
<name>A0A9P0F2G8_BEMTA</name>
<sequence>MKDMRTTRVMVKHGNAAAEYLQSAPIRRLRHPLDESPFWAIFCSTLGDTLAFVASLPIIALLVIILPVFSLTRWILLLAYWNTRRRCFRVSGGVESMRGQDAKWLGSAWQRSVLHAVLVFDSRLDLMRLKQALLQRVIPFCPRLISKPFALPLTAGAGHCWLPDSSFDIHRHVFHAPELSQDHGATKLQDYVGKLLSKSLSADKPPWELHVMPRSVETTVSSPCEAPDTIVILRIHQSLADGTSLVKLLCQNLSDTKKFGRIQFCYLYIRACLICPLALCCWLLTSRKDRNLINGPQKWTNHNVVSMSSMLSMSKATRIKQVTRSSMNCVVLSAFAGALRLFLQSCGIRHPPDMKIVIPVNMNQGGMSVQPNINSKVSPVVMTLPVSIEGALPRLWYTRSRLKTLRSSIDPFVLYVATSALMSIAPGSCVRSLISAVTEKTASVQFSWLSGPTSPVAISGSELKAIYSLVPAQSGIGIAINKLYELLHNRRIPGEGHRSDAVSLSTFPNIRTAPVDSIVERMYKVQQEIQRICENKRPPLIERERCQCLKAEFTVLLKELRRRKSQNNQQKHKKTQLPQDLDSDDYAQGLRHRRSMSCPFMVRPNLSTLNILANAHGLHHSENSPNSSPLKNLSPASPLKNPCASSPVPRGSITSPLKNIPVNAPRANHFPSQVSSPVDHPHNRTLTSVKSTIFSSTRVYDVDESQNHARNVPSFSCSCAEEHRTSFTNSHDNFLYSPQDLEPVKSSQLSSSYGRPLCRNNQTIIKMPEYVMPELSTIIAYDNALPINSTSVDI</sequence>
<dbReference type="GO" id="GO:0019432">
    <property type="term" value="P:triglyceride biosynthetic process"/>
    <property type="evidence" value="ECO:0007669"/>
    <property type="project" value="TreeGrafter"/>
</dbReference>
<keyword evidence="4" id="KW-0012">Acyltransferase</keyword>
<keyword evidence="9" id="KW-1133">Transmembrane helix</keyword>
<comment type="catalytic activity">
    <reaction evidence="7">
        <text>an acyl-CoA + a 1,2-diacyl-sn-glycerol = a triacyl-sn-glycerol + CoA</text>
        <dbReference type="Rhea" id="RHEA:10868"/>
        <dbReference type="ChEBI" id="CHEBI:17815"/>
        <dbReference type="ChEBI" id="CHEBI:57287"/>
        <dbReference type="ChEBI" id="CHEBI:58342"/>
        <dbReference type="ChEBI" id="CHEBI:64615"/>
        <dbReference type="EC" id="2.3.1.20"/>
    </reaction>
</comment>
<dbReference type="GO" id="GO:0047196">
    <property type="term" value="F:long-chain-alcohol O-fatty-acyltransferase activity"/>
    <property type="evidence" value="ECO:0007669"/>
    <property type="project" value="UniProtKB-EC"/>
</dbReference>
<accession>A0A9P0F2G8</accession>
<feature type="domain" description="O-acyltransferase WSD1-like N-terminal" evidence="10">
    <location>
        <begin position="126"/>
        <end position="257"/>
    </location>
</feature>
<protein>
    <recommendedName>
        <fullName evidence="14">Diacylglycerol O-acyltransferase</fullName>
    </recommendedName>
</protein>
<comment type="catalytic activity">
    <reaction evidence="6">
        <text>a long chain fatty alcohol + a fatty acyl-CoA = a long-chain alcohol wax ester + CoA</text>
        <dbReference type="Rhea" id="RHEA:38443"/>
        <dbReference type="ChEBI" id="CHEBI:17135"/>
        <dbReference type="ChEBI" id="CHEBI:57287"/>
        <dbReference type="ChEBI" id="CHEBI:77636"/>
        <dbReference type="ChEBI" id="CHEBI:235323"/>
        <dbReference type="EC" id="2.3.1.75"/>
    </reaction>
</comment>
<reference evidence="12" key="1">
    <citation type="submission" date="2021-12" db="EMBL/GenBank/DDBJ databases">
        <authorList>
            <person name="King R."/>
        </authorList>
    </citation>
    <scope>NUCLEOTIDE SEQUENCE</scope>
</reference>
<feature type="region of interest" description="Disordered" evidence="8">
    <location>
        <begin position="618"/>
        <end position="684"/>
    </location>
</feature>
<dbReference type="Pfam" id="PF06974">
    <property type="entry name" value="WS_DGAT_C"/>
    <property type="match status" value="1"/>
</dbReference>
<comment type="pathway">
    <text evidence="1">Glycerolipid metabolism; triacylglycerol biosynthesis.</text>
</comment>
<feature type="transmembrane region" description="Helical" evidence="9">
    <location>
        <begin position="59"/>
        <end position="81"/>
    </location>
</feature>
<proteinExistence type="inferred from homology"/>
<dbReference type="InterPro" id="IPR045034">
    <property type="entry name" value="O-acyltransferase_WSD1-like"/>
</dbReference>
<keyword evidence="13" id="KW-1185">Reference proteome</keyword>
<dbReference type="AlphaFoldDB" id="A0A9P0F2G8"/>
<dbReference type="PANTHER" id="PTHR31650:SF1">
    <property type="entry name" value="WAX ESTER SYNTHASE_DIACYLGLYCEROL ACYLTRANSFERASE 4-RELATED"/>
    <property type="match status" value="1"/>
</dbReference>
<dbReference type="InterPro" id="IPR009721">
    <property type="entry name" value="O-acyltransferase_WSD1_C"/>
</dbReference>
<evidence type="ECO:0000259" key="11">
    <source>
        <dbReference type="Pfam" id="PF06974"/>
    </source>
</evidence>
<gene>
    <name evidence="12" type="ORF">BEMITA_LOCUS5263</name>
</gene>
<dbReference type="GO" id="GO:0004144">
    <property type="term" value="F:diacylglycerol O-acyltransferase activity"/>
    <property type="evidence" value="ECO:0007669"/>
    <property type="project" value="UniProtKB-EC"/>
</dbReference>
<keyword evidence="3" id="KW-0808">Transferase</keyword>
<organism evidence="12 13">
    <name type="scientific">Bemisia tabaci</name>
    <name type="common">Sweetpotato whitefly</name>
    <name type="synonym">Aleurodes tabaci</name>
    <dbReference type="NCBI Taxonomy" id="7038"/>
    <lineage>
        <taxon>Eukaryota</taxon>
        <taxon>Metazoa</taxon>
        <taxon>Ecdysozoa</taxon>
        <taxon>Arthropoda</taxon>
        <taxon>Hexapoda</taxon>
        <taxon>Insecta</taxon>
        <taxon>Pterygota</taxon>
        <taxon>Neoptera</taxon>
        <taxon>Paraneoptera</taxon>
        <taxon>Hemiptera</taxon>
        <taxon>Sternorrhyncha</taxon>
        <taxon>Aleyrodoidea</taxon>
        <taxon>Aleyrodidae</taxon>
        <taxon>Aleyrodinae</taxon>
        <taxon>Bemisia</taxon>
    </lineage>
</organism>
<evidence type="ECO:0008006" key="14">
    <source>
        <dbReference type="Google" id="ProtNLM"/>
    </source>
</evidence>
<dbReference type="InterPro" id="IPR004255">
    <property type="entry name" value="O-acyltransferase_WSD1_N"/>
</dbReference>
<evidence type="ECO:0000256" key="8">
    <source>
        <dbReference type="SAM" id="MobiDB-lite"/>
    </source>
</evidence>
<evidence type="ECO:0000256" key="6">
    <source>
        <dbReference type="ARBA" id="ARBA00047604"/>
    </source>
</evidence>
<feature type="region of interest" description="Disordered" evidence="8">
    <location>
        <begin position="563"/>
        <end position="583"/>
    </location>
</feature>
<evidence type="ECO:0000313" key="13">
    <source>
        <dbReference type="Proteomes" id="UP001152759"/>
    </source>
</evidence>
<dbReference type="GO" id="GO:0005886">
    <property type="term" value="C:plasma membrane"/>
    <property type="evidence" value="ECO:0007669"/>
    <property type="project" value="TreeGrafter"/>
</dbReference>
<evidence type="ECO:0000256" key="4">
    <source>
        <dbReference type="ARBA" id="ARBA00023315"/>
    </source>
</evidence>
<evidence type="ECO:0000256" key="9">
    <source>
        <dbReference type="SAM" id="Phobius"/>
    </source>
</evidence>
<evidence type="ECO:0000313" key="12">
    <source>
        <dbReference type="EMBL" id="CAH0386102.1"/>
    </source>
</evidence>
<feature type="transmembrane region" description="Helical" evidence="9">
    <location>
        <begin position="267"/>
        <end position="285"/>
    </location>
</feature>
<feature type="domain" description="O-acyltransferase WSD1 C-terminal" evidence="11">
    <location>
        <begin position="376"/>
        <end position="481"/>
    </location>
</feature>
<keyword evidence="9" id="KW-0812">Transmembrane</keyword>
<comment type="pathway">
    <text evidence="2">Lipid metabolism.</text>
</comment>
<evidence type="ECO:0000256" key="7">
    <source>
        <dbReference type="ARBA" id="ARBA00048109"/>
    </source>
</evidence>
<evidence type="ECO:0000259" key="10">
    <source>
        <dbReference type="Pfam" id="PF03007"/>
    </source>
</evidence>
<feature type="compositionally biased region" description="Basic residues" evidence="8">
    <location>
        <begin position="563"/>
        <end position="575"/>
    </location>
</feature>
<comment type="similarity">
    <text evidence="5">In the N-terminal section; belongs to the long-chain O-acyltransferase family.</text>
</comment>
<evidence type="ECO:0000256" key="5">
    <source>
        <dbReference type="ARBA" id="ARBA00024360"/>
    </source>
</evidence>
<keyword evidence="9" id="KW-0472">Membrane</keyword>
<dbReference type="EMBL" id="OU963864">
    <property type="protein sequence ID" value="CAH0386102.1"/>
    <property type="molecule type" value="Genomic_DNA"/>
</dbReference>
<evidence type="ECO:0000256" key="3">
    <source>
        <dbReference type="ARBA" id="ARBA00022679"/>
    </source>
</evidence>